<dbReference type="Proteomes" id="UP000601435">
    <property type="component" value="Unassembled WGS sequence"/>
</dbReference>
<evidence type="ECO:0008006" key="3">
    <source>
        <dbReference type="Google" id="ProtNLM"/>
    </source>
</evidence>
<dbReference type="EMBL" id="CAJNJA010006568">
    <property type="protein sequence ID" value="CAE7212128.1"/>
    <property type="molecule type" value="Genomic_DNA"/>
</dbReference>
<protein>
    <recommendedName>
        <fullName evidence="3">Sulfotransferase domain-containing protein</fullName>
    </recommendedName>
</protein>
<sequence>MLISVIIIPAFCSPLPLFAVIASLIVASALSRCSLTLCRPHWPSACLGSSAWLKRTVHLIPIGLKVLGVSSAPGAAGRLGREAKMMQWLLVALVSVGQAELHADQLRPSVQDVQKNVHKTSHELLERDAEAAAQHALFKAFDKASDLASDKTSHESKEVAVEAATDAAKEVAEEVAEEVAKEATKEMSKQRAMGKEVLRRERQKLRQHRQHQEVLEERMAMRARRMAEREQRRQIPIRPSAISENLNPRLAGVKINKLIDGFLSSKPVNINSNISPKHPLVFMHQAKSGGTSLRQELHEAAHNLGLKTYIPCHDVDCQEYNTVGHNAAVYGGHFCWTSLAKDFARRGVNDFSCVTIFRDPVPRVLSCYSYRLVGKLNSAPTCVADVPPEKLKNELLGHACADEPFRRIGDCNAAGEIEHFETNQERVKGWSQTLAHLSKCVPLIIEEPESYKVAAAAFPQMADAFLNLGKVKLNKNKEYDSQCHPTPAHLRAVRAVTSQESRIYKAARKRMWQLHRLLVK</sequence>
<dbReference type="SUPFAM" id="SSF52540">
    <property type="entry name" value="P-loop containing nucleoside triphosphate hydrolases"/>
    <property type="match status" value="1"/>
</dbReference>
<dbReference type="AlphaFoldDB" id="A0A812JX00"/>
<dbReference type="Gene3D" id="3.40.50.300">
    <property type="entry name" value="P-loop containing nucleotide triphosphate hydrolases"/>
    <property type="match status" value="1"/>
</dbReference>
<evidence type="ECO:0000313" key="2">
    <source>
        <dbReference type="Proteomes" id="UP000601435"/>
    </source>
</evidence>
<organism evidence="1 2">
    <name type="scientific">Symbiodinium necroappetens</name>
    <dbReference type="NCBI Taxonomy" id="1628268"/>
    <lineage>
        <taxon>Eukaryota</taxon>
        <taxon>Sar</taxon>
        <taxon>Alveolata</taxon>
        <taxon>Dinophyceae</taxon>
        <taxon>Suessiales</taxon>
        <taxon>Symbiodiniaceae</taxon>
        <taxon>Symbiodinium</taxon>
    </lineage>
</organism>
<dbReference type="InterPro" id="IPR027417">
    <property type="entry name" value="P-loop_NTPase"/>
</dbReference>
<accession>A0A812JX00</accession>
<gene>
    <name evidence="1" type="ORF">SNEC2469_LOCUS2210</name>
</gene>
<comment type="caution">
    <text evidence="1">The sequence shown here is derived from an EMBL/GenBank/DDBJ whole genome shotgun (WGS) entry which is preliminary data.</text>
</comment>
<keyword evidence="2" id="KW-1185">Reference proteome</keyword>
<name>A0A812JX00_9DINO</name>
<dbReference type="OrthoDB" id="409510at2759"/>
<reference evidence="1" key="1">
    <citation type="submission" date="2021-02" db="EMBL/GenBank/DDBJ databases">
        <authorList>
            <person name="Dougan E. K."/>
            <person name="Rhodes N."/>
            <person name="Thang M."/>
            <person name="Chan C."/>
        </authorList>
    </citation>
    <scope>NUCLEOTIDE SEQUENCE</scope>
</reference>
<evidence type="ECO:0000313" key="1">
    <source>
        <dbReference type="EMBL" id="CAE7212128.1"/>
    </source>
</evidence>
<proteinExistence type="predicted"/>